<dbReference type="AlphaFoldDB" id="A0A4V2X9N4"/>
<dbReference type="Proteomes" id="UP000295706">
    <property type="component" value="Unassembled WGS sequence"/>
</dbReference>
<dbReference type="OrthoDB" id="3611744at2"/>
<evidence type="ECO:0008006" key="3">
    <source>
        <dbReference type="Google" id="ProtNLM"/>
    </source>
</evidence>
<gene>
    <name evidence="1" type="ORF">EZE20_12470</name>
</gene>
<keyword evidence="2" id="KW-1185">Reference proteome</keyword>
<dbReference type="InterPro" id="IPR014985">
    <property type="entry name" value="WbqC"/>
</dbReference>
<dbReference type="RefSeq" id="WP_132118077.1">
    <property type="nucleotide sequence ID" value="NZ_SMJU01000007.1"/>
</dbReference>
<proteinExistence type="predicted"/>
<dbReference type="Pfam" id="PF08889">
    <property type="entry name" value="WbqC"/>
    <property type="match status" value="1"/>
</dbReference>
<organism evidence="1 2">
    <name type="scientific">Arundinibacter roseus</name>
    <dbReference type="NCBI Taxonomy" id="2070510"/>
    <lineage>
        <taxon>Bacteria</taxon>
        <taxon>Pseudomonadati</taxon>
        <taxon>Bacteroidota</taxon>
        <taxon>Cytophagia</taxon>
        <taxon>Cytophagales</taxon>
        <taxon>Spirosomataceae</taxon>
        <taxon>Arundinibacter</taxon>
    </lineage>
</organism>
<name>A0A4V2X9N4_9BACT</name>
<evidence type="ECO:0000313" key="1">
    <source>
        <dbReference type="EMBL" id="TDB64485.1"/>
    </source>
</evidence>
<comment type="caution">
    <text evidence="1">The sequence shown here is derived from an EMBL/GenBank/DDBJ whole genome shotgun (WGS) entry which is preliminary data.</text>
</comment>
<evidence type="ECO:0000313" key="2">
    <source>
        <dbReference type="Proteomes" id="UP000295706"/>
    </source>
</evidence>
<accession>A0A4V2X9N4</accession>
<dbReference type="EMBL" id="SMJU01000007">
    <property type="protein sequence ID" value="TDB64485.1"/>
    <property type="molecule type" value="Genomic_DNA"/>
</dbReference>
<sequence>MTIAIMQPYFLPYIGYFQLLYAVDRFVLYDDVNYINRGWVNRNNILLAGKPHLFTVPLQNASQNKKIYEVTLSEDQAWRKKLLKTIQQAYQKAPHFEIVFQMLESILNTHSESIADLCYVSISTIATYLGLETEIISSSRKYENDLLKGQERILSICKLEEANRYINPIGGQELYDKDTFAKQDIDLYFIKTKPVSYPQLKNSFVPWLSILDVLMFNNKDETRTLLNEFELI</sequence>
<protein>
    <recommendedName>
        <fullName evidence="3">WbqC family protein</fullName>
    </recommendedName>
</protein>
<reference evidence="1 2" key="1">
    <citation type="submission" date="2019-02" db="EMBL/GenBank/DDBJ databases">
        <title>Arundinibacter roseus gen. nov., sp. nov., a new member of the family Cytophagaceae.</title>
        <authorList>
            <person name="Szuroczki S."/>
            <person name="Khayer B."/>
            <person name="Sproer C."/>
            <person name="Toumi M."/>
            <person name="Szabo A."/>
            <person name="Felfoldi T."/>
            <person name="Schumann P."/>
            <person name="Toth E."/>
        </authorList>
    </citation>
    <scope>NUCLEOTIDE SEQUENCE [LARGE SCALE GENOMIC DNA]</scope>
    <source>
        <strain evidence="1 2">DMA-k-7a</strain>
    </source>
</reference>